<dbReference type="Proteomes" id="UP000474159">
    <property type="component" value="Unassembled WGS sequence"/>
</dbReference>
<evidence type="ECO:0000313" key="4">
    <source>
        <dbReference type="Proteomes" id="UP000474159"/>
    </source>
</evidence>
<sequence length="84" mass="8499">MAALLASVPVLVPILASPAARAGERPAPARLCPEDAPEGVRLPSRPGCGRSVPGAAAADGFRDLGNGVKLRIGGRVSADYGVRR</sequence>
<evidence type="ECO:0008006" key="5">
    <source>
        <dbReference type="Google" id="ProtNLM"/>
    </source>
</evidence>
<evidence type="ECO:0000313" key="3">
    <source>
        <dbReference type="EMBL" id="KAB1078261.1"/>
    </source>
</evidence>
<evidence type="ECO:0000256" key="1">
    <source>
        <dbReference type="SAM" id="MobiDB-lite"/>
    </source>
</evidence>
<evidence type="ECO:0000256" key="2">
    <source>
        <dbReference type="SAM" id="SignalP"/>
    </source>
</evidence>
<name>A0A6L3SWM6_9HYPH</name>
<keyword evidence="4" id="KW-1185">Reference proteome</keyword>
<feature type="compositionally biased region" description="Low complexity" evidence="1">
    <location>
        <begin position="20"/>
        <end position="30"/>
    </location>
</feature>
<organism evidence="3 4">
    <name type="scientific">Methylobacterium soli</name>
    <dbReference type="NCBI Taxonomy" id="553447"/>
    <lineage>
        <taxon>Bacteria</taxon>
        <taxon>Pseudomonadati</taxon>
        <taxon>Pseudomonadota</taxon>
        <taxon>Alphaproteobacteria</taxon>
        <taxon>Hyphomicrobiales</taxon>
        <taxon>Methylobacteriaceae</taxon>
        <taxon>Methylobacterium</taxon>
    </lineage>
</organism>
<feature type="signal peptide" evidence="2">
    <location>
        <begin position="1"/>
        <end position="22"/>
    </location>
</feature>
<keyword evidence="2" id="KW-0732">Signal</keyword>
<dbReference type="EMBL" id="VZZK01000015">
    <property type="protein sequence ID" value="KAB1078261.1"/>
    <property type="molecule type" value="Genomic_DNA"/>
</dbReference>
<protein>
    <recommendedName>
        <fullName evidence="5">Porin</fullName>
    </recommendedName>
</protein>
<dbReference type="OrthoDB" id="8019813at2"/>
<reference evidence="3 4" key="1">
    <citation type="submission" date="2019-09" db="EMBL/GenBank/DDBJ databases">
        <title>YIM 48816 draft genome.</title>
        <authorList>
            <person name="Jiang L."/>
        </authorList>
    </citation>
    <scope>NUCLEOTIDE SEQUENCE [LARGE SCALE GENOMIC DNA]</scope>
    <source>
        <strain evidence="3 4">YIM 48816</strain>
    </source>
</reference>
<comment type="caution">
    <text evidence="3">The sequence shown here is derived from an EMBL/GenBank/DDBJ whole genome shotgun (WGS) entry which is preliminary data.</text>
</comment>
<feature type="region of interest" description="Disordered" evidence="1">
    <location>
        <begin position="20"/>
        <end position="49"/>
    </location>
</feature>
<accession>A0A6L3SWM6</accession>
<feature type="chain" id="PRO_5027077985" description="Porin" evidence="2">
    <location>
        <begin position="23"/>
        <end position="84"/>
    </location>
</feature>
<proteinExistence type="predicted"/>
<dbReference type="AlphaFoldDB" id="A0A6L3SWM6"/>
<gene>
    <name evidence="3" type="ORF">F6X53_15660</name>
</gene>